<dbReference type="SUPFAM" id="SSF53335">
    <property type="entry name" value="S-adenosyl-L-methionine-dependent methyltransferases"/>
    <property type="match status" value="1"/>
</dbReference>
<organism evidence="2">
    <name type="scientific">Edafosvirus sp</name>
    <dbReference type="NCBI Taxonomy" id="2487765"/>
    <lineage>
        <taxon>Viruses</taxon>
        <taxon>Varidnaviria</taxon>
        <taxon>Bamfordvirae</taxon>
        <taxon>Nucleocytoviricota</taxon>
        <taxon>Megaviricetes</taxon>
        <taxon>Imitervirales</taxon>
        <taxon>Mimiviridae</taxon>
        <taxon>Klosneuvirinae</taxon>
    </lineage>
</organism>
<keyword evidence="1" id="KW-0472">Membrane</keyword>
<keyword evidence="1" id="KW-0812">Transmembrane</keyword>
<feature type="transmembrane region" description="Helical" evidence="1">
    <location>
        <begin position="21"/>
        <end position="39"/>
    </location>
</feature>
<dbReference type="PANTHER" id="PTHR39290">
    <property type="entry name" value="C3H1-TYPE DOMAIN-CONTAINING PROTEIN-RELATED"/>
    <property type="match status" value="1"/>
</dbReference>
<keyword evidence="1" id="KW-1133">Transmembrane helix</keyword>
<name>A0A3G4ZW86_9VIRU</name>
<dbReference type="PANTHER" id="PTHR39290:SF6">
    <property type="entry name" value="S-ADENOSYL-L-METHIONINE-DEPENDENT METHYLTRANSFERASES SUPERFAMILY PROTEIN"/>
    <property type="match status" value="1"/>
</dbReference>
<sequence length="317" mass="36981">MCVRECLSSETILQVSKIPKSIAIFSLIGFVMLMNLLNIYYRYTVIYSLFWLIVLQCKYLVNQSDYIFSSEEAKLKEPKYWTEDLIFNTISKMKIYDQNTLHIFEDKFYKGVHNGAVRPISENISHIPSVWWWVSMWGYTLPTRKALDAMMNVAELDLKNKKILSVGCGGGLWERLLNQRGCDIIRTDTNLHGQPYIFVSDKTIQVIESQSVYNNLIELKAIKSPKEIDVLFMAWPEPDDIHLTNKKEISEHGYDERALINFEGEHVILICDLNNDKVVSKNAKKILAEQYTIIKQIDLPYYKDQYNPIVLIYKKNI</sequence>
<accession>A0A3G4ZW86</accession>
<gene>
    <name evidence="2" type="ORF">Edafosvirus1_30</name>
</gene>
<reference evidence="2" key="1">
    <citation type="submission" date="2018-10" db="EMBL/GenBank/DDBJ databases">
        <title>Hidden diversity of soil giant viruses.</title>
        <authorList>
            <person name="Schulz F."/>
            <person name="Alteio L."/>
            <person name="Goudeau D."/>
            <person name="Ryan E.M."/>
            <person name="Malmstrom R.R."/>
            <person name="Blanchard J."/>
            <person name="Woyke T."/>
        </authorList>
    </citation>
    <scope>NUCLEOTIDE SEQUENCE</scope>
    <source>
        <strain evidence="2">EDV1</strain>
    </source>
</reference>
<proteinExistence type="predicted"/>
<evidence type="ECO:0000256" key="1">
    <source>
        <dbReference type="SAM" id="Phobius"/>
    </source>
</evidence>
<dbReference type="InterPro" id="IPR029063">
    <property type="entry name" value="SAM-dependent_MTases_sf"/>
</dbReference>
<protein>
    <submittedName>
        <fullName evidence="2">Uncharacterized protein</fullName>
    </submittedName>
</protein>
<dbReference type="EMBL" id="MK072066">
    <property type="protein sequence ID" value="AYV77699.1"/>
    <property type="molecule type" value="Genomic_DNA"/>
</dbReference>
<evidence type="ECO:0000313" key="2">
    <source>
        <dbReference type="EMBL" id="AYV77699.1"/>
    </source>
</evidence>